<dbReference type="EMBL" id="KB206483">
    <property type="protein sequence ID" value="ELP90947.1"/>
    <property type="molecule type" value="Genomic_DNA"/>
</dbReference>
<dbReference type="RefSeq" id="XP_004257718.1">
    <property type="nucleotide sequence ID" value="XM_004257670.1"/>
</dbReference>
<dbReference type="Pfam" id="PF13306">
    <property type="entry name" value="LRR_5"/>
    <property type="match status" value="2"/>
</dbReference>
<dbReference type="KEGG" id="eiv:EIN_363400"/>
<dbReference type="Gene3D" id="3.80.10.10">
    <property type="entry name" value="Ribonuclease Inhibitor"/>
    <property type="match status" value="1"/>
</dbReference>
<name>A0A0A1U7V0_ENTIV</name>
<proteinExistence type="predicted"/>
<accession>A0A0A1U7V0</accession>
<keyword evidence="2" id="KW-1185">Reference proteome</keyword>
<dbReference type="SUPFAM" id="SSF52058">
    <property type="entry name" value="L domain-like"/>
    <property type="match status" value="1"/>
</dbReference>
<dbReference type="Proteomes" id="UP000014680">
    <property type="component" value="Unassembled WGS sequence"/>
</dbReference>
<dbReference type="InterPro" id="IPR026906">
    <property type="entry name" value="LRR_5"/>
</dbReference>
<evidence type="ECO:0000313" key="1">
    <source>
        <dbReference type="EMBL" id="ELP90947.1"/>
    </source>
</evidence>
<dbReference type="AlphaFoldDB" id="A0A0A1U7V0"/>
<evidence type="ECO:0008006" key="3">
    <source>
        <dbReference type="Google" id="ProtNLM"/>
    </source>
</evidence>
<sequence>MYDTFKGDYGNITAMDCTNTINFGLRCFMYNNLLIAITLSCNLREIPDICFQKCKKIKEINSEHIRVFGEYCFAYCKSLSALTLGTNIIKTAKNAFVYLTSIQNVTAPGVKKVDFDVTASSSKAFLDIKNKIITTQCDVNNNILPAFLSEEIECYSFNNRSGLSDINVANTVTCIADNSFSSCDIEPLNLSYVTHFGSQRNMTRLTAITLNSHVTINNLYKFTGLKKIDAINTKKINVKAACWMKEMLDKKRLEVKEFCYTQQDVDNFKGIFF</sequence>
<gene>
    <name evidence="1" type="ORF">EIN_363400</name>
</gene>
<protein>
    <recommendedName>
        <fullName evidence="3">Leucine rich repeat containing protein BspA family protein</fullName>
    </recommendedName>
</protein>
<evidence type="ECO:0000313" key="2">
    <source>
        <dbReference type="Proteomes" id="UP000014680"/>
    </source>
</evidence>
<dbReference type="SUPFAM" id="SSF52047">
    <property type="entry name" value="RNI-like"/>
    <property type="match status" value="1"/>
</dbReference>
<dbReference type="InterPro" id="IPR032675">
    <property type="entry name" value="LRR_dom_sf"/>
</dbReference>
<organism evidence="1 2">
    <name type="scientific">Entamoeba invadens IP1</name>
    <dbReference type="NCBI Taxonomy" id="370355"/>
    <lineage>
        <taxon>Eukaryota</taxon>
        <taxon>Amoebozoa</taxon>
        <taxon>Evosea</taxon>
        <taxon>Archamoebae</taxon>
        <taxon>Mastigamoebida</taxon>
        <taxon>Entamoebidae</taxon>
        <taxon>Entamoeba</taxon>
    </lineage>
</organism>
<dbReference type="VEuPathDB" id="AmoebaDB:EIN_363400"/>
<reference evidence="1 2" key="1">
    <citation type="submission" date="2012-10" db="EMBL/GenBank/DDBJ databases">
        <authorList>
            <person name="Zafar N."/>
            <person name="Inman J."/>
            <person name="Hall N."/>
            <person name="Lorenzi H."/>
            <person name="Caler E."/>
        </authorList>
    </citation>
    <scope>NUCLEOTIDE SEQUENCE [LARGE SCALE GENOMIC DNA]</scope>
    <source>
        <strain evidence="1 2">IP1</strain>
    </source>
</reference>
<dbReference type="GeneID" id="14889818"/>